<dbReference type="InterPro" id="IPR003018">
    <property type="entry name" value="GAF"/>
</dbReference>
<dbReference type="RefSeq" id="WP_188330332.1">
    <property type="nucleotide sequence ID" value="NZ_CP059491.1"/>
</dbReference>
<keyword evidence="4" id="KW-0804">Transcription</keyword>
<dbReference type="GO" id="GO:0003723">
    <property type="term" value="F:RNA binding"/>
    <property type="evidence" value="ECO:0007669"/>
    <property type="project" value="InterPro"/>
</dbReference>
<dbReference type="Gene3D" id="3.30.450.40">
    <property type="match status" value="1"/>
</dbReference>
<dbReference type="PROSITE" id="PS50921">
    <property type="entry name" value="ANTAR"/>
    <property type="match status" value="1"/>
</dbReference>
<evidence type="ECO:0000256" key="4">
    <source>
        <dbReference type="ARBA" id="ARBA00023163"/>
    </source>
</evidence>
<dbReference type="InterPro" id="IPR029016">
    <property type="entry name" value="GAF-like_dom_sf"/>
</dbReference>
<keyword evidence="3" id="KW-0805">Transcription regulation</keyword>
<dbReference type="SUPFAM" id="SSF55781">
    <property type="entry name" value="GAF domain-like"/>
    <property type="match status" value="1"/>
</dbReference>
<accession>A0A7D7QUI2</accession>
<keyword evidence="1" id="KW-0808">Transferase</keyword>
<name>A0A7D7QUI2_9ACTN</name>
<dbReference type="InterPro" id="IPR036388">
    <property type="entry name" value="WH-like_DNA-bd_sf"/>
</dbReference>
<dbReference type="KEGG" id="gji:H1R19_12830"/>
<evidence type="ECO:0000259" key="5">
    <source>
        <dbReference type="PROSITE" id="PS50921"/>
    </source>
</evidence>
<evidence type="ECO:0000256" key="3">
    <source>
        <dbReference type="ARBA" id="ARBA00023015"/>
    </source>
</evidence>
<keyword evidence="2" id="KW-0418">Kinase</keyword>
<evidence type="ECO:0000256" key="1">
    <source>
        <dbReference type="ARBA" id="ARBA00022679"/>
    </source>
</evidence>
<evidence type="ECO:0000256" key="2">
    <source>
        <dbReference type="ARBA" id="ARBA00022777"/>
    </source>
</evidence>
<dbReference type="Pfam" id="PF03861">
    <property type="entry name" value="ANTAR"/>
    <property type="match status" value="1"/>
</dbReference>
<dbReference type="SUPFAM" id="SSF52172">
    <property type="entry name" value="CheY-like"/>
    <property type="match status" value="1"/>
</dbReference>
<dbReference type="Proteomes" id="UP000515663">
    <property type="component" value="Chromosome"/>
</dbReference>
<reference evidence="7" key="1">
    <citation type="submission" date="2020-07" db="EMBL/GenBank/DDBJ databases">
        <title>novel species isolated from the respiratory tract of Marmot.</title>
        <authorList>
            <person name="Zhang G."/>
        </authorList>
    </citation>
    <scope>NUCLEOTIDE SEQUENCE [LARGE SCALE GENOMIC DNA]</scope>
    <source>
        <strain evidence="7">686</strain>
    </source>
</reference>
<dbReference type="GO" id="GO:0016301">
    <property type="term" value="F:kinase activity"/>
    <property type="evidence" value="ECO:0007669"/>
    <property type="project" value="UniProtKB-KW"/>
</dbReference>
<sequence length="248" mass="26921">MDSPQDDVASGIHGQIAQMARDLHASREHQLTADEVLQQVTEASVALLPSVAHAGITVITKTGHGHEAVLRSTLASDAVPTRADALQQEHGEGPGLDAIWEQYAVRINNVETEQRWPKLMRALSNDTSIRSVLSFQLYTNGPEVGVLTFYAEVPDAFDADTEDLAVDLATHAAIALTAARKDKQFRSALASRDIIGQAKGIIMERYDLHAVEAFTLLRKLSQDSNTRLADVAARLVNTDHPLPFGVAE</sequence>
<dbReference type="EMBL" id="CP059491">
    <property type="protein sequence ID" value="QMS99868.1"/>
    <property type="molecule type" value="Genomic_DNA"/>
</dbReference>
<evidence type="ECO:0000313" key="6">
    <source>
        <dbReference type="EMBL" id="QMS99868.1"/>
    </source>
</evidence>
<feature type="domain" description="ANTAR" evidence="5">
    <location>
        <begin position="175"/>
        <end position="236"/>
    </location>
</feature>
<gene>
    <name evidence="6" type="ORF">H1R19_12830</name>
</gene>
<proteinExistence type="predicted"/>
<dbReference type="InterPro" id="IPR011006">
    <property type="entry name" value="CheY-like_superfamily"/>
</dbReference>
<evidence type="ECO:0000313" key="7">
    <source>
        <dbReference type="Proteomes" id="UP000515663"/>
    </source>
</evidence>
<protein>
    <submittedName>
        <fullName evidence="6">GAF and ANTAR domain-containing protein</fullName>
    </submittedName>
</protein>
<dbReference type="Pfam" id="PF13185">
    <property type="entry name" value="GAF_2"/>
    <property type="match status" value="1"/>
</dbReference>
<dbReference type="SMART" id="SM01012">
    <property type="entry name" value="ANTAR"/>
    <property type="match status" value="1"/>
</dbReference>
<dbReference type="InterPro" id="IPR012074">
    <property type="entry name" value="GAF_ANTAR"/>
</dbReference>
<dbReference type="Gene3D" id="1.10.10.10">
    <property type="entry name" value="Winged helix-like DNA-binding domain superfamily/Winged helix DNA-binding domain"/>
    <property type="match status" value="1"/>
</dbReference>
<dbReference type="AlphaFoldDB" id="A0A7D7QUI2"/>
<keyword evidence="7" id="KW-1185">Reference proteome</keyword>
<dbReference type="InterPro" id="IPR005561">
    <property type="entry name" value="ANTAR"/>
</dbReference>
<dbReference type="PIRSF" id="PIRSF036625">
    <property type="entry name" value="GAF_ANTAR"/>
    <property type="match status" value="1"/>
</dbReference>
<organism evidence="6 7">
    <name type="scientific">Gordonia jinghuaiqii</name>
    <dbReference type="NCBI Taxonomy" id="2758710"/>
    <lineage>
        <taxon>Bacteria</taxon>
        <taxon>Bacillati</taxon>
        <taxon>Actinomycetota</taxon>
        <taxon>Actinomycetes</taxon>
        <taxon>Mycobacteriales</taxon>
        <taxon>Gordoniaceae</taxon>
        <taxon>Gordonia</taxon>
    </lineage>
</organism>